<dbReference type="GO" id="GO:0043027">
    <property type="term" value="F:cysteine-type endopeptidase inhibitor activity involved in apoptotic process"/>
    <property type="evidence" value="ECO:0007669"/>
    <property type="project" value="TreeGrafter"/>
</dbReference>
<dbReference type="CDD" id="cd00022">
    <property type="entry name" value="BIR"/>
    <property type="match status" value="2"/>
</dbReference>
<dbReference type="InterPro" id="IPR011029">
    <property type="entry name" value="DEATH-like_dom_sf"/>
</dbReference>
<dbReference type="AlphaFoldDB" id="A0A8W8JHJ9"/>
<dbReference type="GO" id="GO:0005737">
    <property type="term" value="C:cytoplasm"/>
    <property type="evidence" value="ECO:0007669"/>
    <property type="project" value="TreeGrafter"/>
</dbReference>
<dbReference type="PANTHER" id="PTHR10044">
    <property type="entry name" value="INHIBITOR OF APOPTOSIS"/>
    <property type="match status" value="1"/>
</dbReference>
<evidence type="ECO:0000256" key="4">
    <source>
        <dbReference type="ARBA" id="ARBA00022771"/>
    </source>
</evidence>
<dbReference type="EnsemblMetazoa" id="G19424.3">
    <property type="protein sequence ID" value="G19424.3:cds"/>
    <property type="gene ID" value="G19424"/>
</dbReference>
<dbReference type="FunFam" id="1.10.1170.10:FF:000002">
    <property type="entry name" value="Baculoviral IAP repeat containing 7"/>
    <property type="match status" value="1"/>
</dbReference>
<protein>
    <recommendedName>
        <fullName evidence="8">RING-type domain-containing protein</fullName>
    </recommendedName>
</protein>
<evidence type="ECO:0000256" key="1">
    <source>
        <dbReference type="ARBA" id="ARBA00006672"/>
    </source>
</evidence>
<evidence type="ECO:0000256" key="3">
    <source>
        <dbReference type="ARBA" id="ARBA00022723"/>
    </source>
</evidence>
<feature type="region of interest" description="Disordered" evidence="7">
    <location>
        <begin position="681"/>
        <end position="759"/>
    </location>
</feature>
<keyword evidence="3" id="KW-0479">Metal-binding</keyword>
<dbReference type="SUPFAM" id="SSF57924">
    <property type="entry name" value="Inhibitor of apoptosis (IAP) repeat"/>
    <property type="match status" value="2"/>
</dbReference>
<dbReference type="GO" id="GO:0008270">
    <property type="term" value="F:zinc ion binding"/>
    <property type="evidence" value="ECO:0007669"/>
    <property type="project" value="UniProtKB-KW"/>
</dbReference>
<dbReference type="InterPro" id="IPR001370">
    <property type="entry name" value="BIR_rpt"/>
</dbReference>
<evidence type="ECO:0000256" key="5">
    <source>
        <dbReference type="ARBA" id="ARBA00022833"/>
    </source>
</evidence>
<evidence type="ECO:0000313" key="9">
    <source>
        <dbReference type="EnsemblMetazoa" id="G19424.3:cds"/>
    </source>
</evidence>
<keyword evidence="5" id="KW-0862">Zinc</keyword>
<keyword evidence="10" id="KW-1185">Reference proteome</keyword>
<proteinExistence type="inferred from homology"/>
<dbReference type="PROSITE" id="PS50143">
    <property type="entry name" value="BIR_REPEAT_2"/>
    <property type="match status" value="2"/>
</dbReference>
<dbReference type="Proteomes" id="UP000005408">
    <property type="component" value="Unassembled WGS sequence"/>
</dbReference>
<dbReference type="GO" id="GO:0061630">
    <property type="term" value="F:ubiquitin protein ligase activity"/>
    <property type="evidence" value="ECO:0007669"/>
    <property type="project" value="TreeGrafter"/>
</dbReference>
<feature type="compositionally biased region" description="Low complexity" evidence="7">
    <location>
        <begin position="459"/>
        <end position="471"/>
    </location>
</feature>
<dbReference type="Gene3D" id="1.10.1170.10">
    <property type="entry name" value="Inhibitor Of Apoptosis Protein (2mihbC-IAP-1), Chain A"/>
    <property type="match status" value="2"/>
</dbReference>
<dbReference type="InterPro" id="IPR050784">
    <property type="entry name" value="IAP"/>
</dbReference>
<dbReference type="PROSITE" id="PS01282">
    <property type="entry name" value="BIR_REPEAT_1"/>
    <property type="match status" value="1"/>
</dbReference>
<organism evidence="9 10">
    <name type="scientific">Magallana gigas</name>
    <name type="common">Pacific oyster</name>
    <name type="synonym">Crassostrea gigas</name>
    <dbReference type="NCBI Taxonomy" id="29159"/>
    <lineage>
        <taxon>Eukaryota</taxon>
        <taxon>Metazoa</taxon>
        <taxon>Spiralia</taxon>
        <taxon>Lophotrochozoa</taxon>
        <taxon>Mollusca</taxon>
        <taxon>Bivalvia</taxon>
        <taxon>Autobranchia</taxon>
        <taxon>Pteriomorphia</taxon>
        <taxon>Ostreida</taxon>
        <taxon>Ostreoidea</taxon>
        <taxon>Ostreidae</taxon>
        <taxon>Magallana</taxon>
    </lineage>
</organism>
<dbReference type="InterPro" id="IPR001841">
    <property type="entry name" value="Znf_RING"/>
</dbReference>
<dbReference type="GO" id="GO:0031398">
    <property type="term" value="P:positive regulation of protein ubiquitination"/>
    <property type="evidence" value="ECO:0007669"/>
    <property type="project" value="TreeGrafter"/>
</dbReference>
<dbReference type="SMART" id="SM00184">
    <property type="entry name" value="RING"/>
    <property type="match status" value="1"/>
</dbReference>
<feature type="region of interest" description="Disordered" evidence="7">
    <location>
        <begin position="341"/>
        <end position="478"/>
    </location>
</feature>
<feature type="compositionally biased region" description="Polar residues" evidence="7">
    <location>
        <begin position="695"/>
        <end position="719"/>
    </location>
</feature>
<dbReference type="GO" id="GO:0051726">
    <property type="term" value="P:regulation of cell cycle"/>
    <property type="evidence" value="ECO:0007669"/>
    <property type="project" value="TreeGrafter"/>
</dbReference>
<evidence type="ECO:0000256" key="7">
    <source>
        <dbReference type="SAM" id="MobiDB-lite"/>
    </source>
</evidence>
<feature type="compositionally biased region" description="Low complexity" evidence="7">
    <location>
        <begin position="606"/>
        <end position="619"/>
    </location>
</feature>
<evidence type="ECO:0000256" key="2">
    <source>
        <dbReference type="ARBA" id="ARBA00022703"/>
    </source>
</evidence>
<dbReference type="GO" id="GO:0006915">
    <property type="term" value="P:apoptotic process"/>
    <property type="evidence" value="ECO:0007669"/>
    <property type="project" value="UniProtKB-KW"/>
</dbReference>
<dbReference type="SMART" id="SM00238">
    <property type="entry name" value="BIR"/>
    <property type="match status" value="2"/>
</dbReference>
<feature type="compositionally biased region" description="Polar residues" evidence="7">
    <location>
        <begin position="422"/>
        <end position="437"/>
    </location>
</feature>
<evidence type="ECO:0000313" key="10">
    <source>
        <dbReference type="Proteomes" id="UP000005408"/>
    </source>
</evidence>
<dbReference type="Pfam" id="PF13920">
    <property type="entry name" value="zf-C3HC4_3"/>
    <property type="match status" value="1"/>
</dbReference>
<feature type="region of interest" description="Disordered" evidence="7">
    <location>
        <begin position="606"/>
        <end position="630"/>
    </location>
</feature>
<evidence type="ECO:0000256" key="6">
    <source>
        <dbReference type="PROSITE-ProRule" id="PRU00175"/>
    </source>
</evidence>
<dbReference type="FunFam" id="1.10.1170.10:FF:000003">
    <property type="entry name" value="E3 ubiquitin-protein ligase XIAP"/>
    <property type="match status" value="1"/>
</dbReference>
<dbReference type="Gene3D" id="1.10.533.10">
    <property type="entry name" value="Death Domain, Fas"/>
    <property type="match status" value="1"/>
</dbReference>
<feature type="compositionally biased region" description="Polar residues" evidence="7">
    <location>
        <begin position="386"/>
        <end position="414"/>
    </location>
</feature>
<reference evidence="9" key="1">
    <citation type="submission" date="2022-08" db="UniProtKB">
        <authorList>
            <consortium name="EnsemblMetazoa"/>
        </authorList>
    </citation>
    <scope>IDENTIFICATION</scope>
    <source>
        <strain evidence="9">05x7-T-G4-1.051#20</strain>
    </source>
</reference>
<feature type="region of interest" description="Disordered" evidence="7">
    <location>
        <begin position="242"/>
        <end position="272"/>
    </location>
</feature>
<feature type="compositionally biased region" description="Basic and acidic residues" evidence="7">
    <location>
        <begin position="735"/>
        <end position="746"/>
    </location>
</feature>
<dbReference type="PANTHER" id="PTHR10044:SF139">
    <property type="entry name" value="DEATH-ASSOCIATED INHIBITOR OF APOPTOSIS 2"/>
    <property type="match status" value="1"/>
</dbReference>
<feature type="domain" description="RING-type" evidence="8">
    <location>
        <begin position="790"/>
        <end position="825"/>
    </location>
</feature>
<feature type="compositionally biased region" description="Basic and acidic residues" evidence="7">
    <location>
        <begin position="253"/>
        <end position="262"/>
    </location>
</feature>
<feature type="compositionally biased region" description="Polar residues" evidence="7">
    <location>
        <begin position="359"/>
        <end position="378"/>
    </location>
</feature>
<feature type="compositionally biased region" description="Low complexity" evidence="7">
    <location>
        <begin position="722"/>
        <end position="732"/>
    </location>
</feature>
<feature type="compositionally biased region" description="Polar residues" evidence="7">
    <location>
        <begin position="243"/>
        <end position="252"/>
    </location>
</feature>
<feature type="compositionally biased region" description="Polar residues" evidence="7">
    <location>
        <begin position="621"/>
        <end position="630"/>
    </location>
</feature>
<dbReference type="PROSITE" id="PS50089">
    <property type="entry name" value="ZF_RING_2"/>
    <property type="match status" value="1"/>
</dbReference>
<evidence type="ECO:0000259" key="8">
    <source>
        <dbReference type="PROSITE" id="PS50089"/>
    </source>
</evidence>
<keyword evidence="4 6" id="KW-0863">Zinc-finger</keyword>
<comment type="similarity">
    <text evidence="1">Belongs to the IAP family.</text>
</comment>
<sequence>MNTVNKSGLERSLSWPEAEKEKQRAFRQLFENHGSDISKMGIVPEKINMIMMMEYLQSIVKQLAQISNDVKEVRKICSQSKSYKTSRTGRKHTTLKRGKKNVSRRTIINGVSCHHSKPRKTQAMEKEFIKFSQEMSANIVLYFLQIMTVLSQAKLSKGPNKVEIKRRKSTTDFCGLLRAFVKNDMSERTLEKGRTKVAKSEMLLDSFMYRDYFIRENEKTNVALHPLIATSRNLDDFVAKELSSGTRQSTNHPSEEASRSRPNESLSLSKGPHSMNVELVRLETFKNFPPSRSVSAIKLAKEGFYYIGQGEDDLVICFACKSQKRGWRDGDIPREIHQQMSPQCPLLNEHSVNVPVGGSLNSHSGNPQHSNTEQVSETSETERNNQHSNSEQVNEPSQRTIPQNLSDPQTTEIGRQSEETGAESTVEQGSGNVSGSPTLDRDHLVPASNRNTERSETLSSQNNQSTESQSNPNHKKSRAIQEQINAFLRNLDPLGINFDRAKYPAYAVLATRVSSFQDWPTSLTQTPQVLALAGFFYAGYGDYTRCFFCGGGLRNWEPGDDPWTEHARWFPKCAFVRQNRGDEFVALVQIRHQELEALEAMGEGATAASSVEQSSSVEQNGVLSSGSRQSDITSFPSFQSVLEMGYSEGEIREAFNQLRGTKDPEDITGMDLMEVILSKEDRNNGLDIPPPIYSSRPTNENQSRNPNVDHNTPDKSQGGQFEAASEPSPQETSESEAKEKTQKNQGKDAATSNTEEKFDSLNDALAPAMSLEDTRSLMEENRKLRDLRMCKICMEKDASIAMLPCGHLCCCADCAPAMRKCPICRQFVKGTVRTWLA</sequence>
<dbReference type="GO" id="GO:0043066">
    <property type="term" value="P:negative regulation of apoptotic process"/>
    <property type="evidence" value="ECO:0007669"/>
    <property type="project" value="TreeGrafter"/>
</dbReference>
<dbReference type="Pfam" id="PF00653">
    <property type="entry name" value="BIR"/>
    <property type="match status" value="2"/>
</dbReference>
<dbReference type="GO" id="GO:0005634">
    <property type="term" value="C:nucleus"/>
    <property type="evidence" value="ECO:0007669"/>
    <property type="project" value="TreeGrafter"/>
</dbReference>
<name>A0A8W8JHJ9_MAGGI</name>
<accession>A0A8W8JHJ9</accession>
<keyword evidence="2" id="KW-0053">Apoptosis</keyword>
<dbReference type="CDD" id="cd16713">
    <property type="entry name" value="RING-HC_BIRC2_3_7"/>
    <property type="match status" value="1"/>
</dbReference>
<dbReference type="Gene3D" id="1.10.8.10">
    <property type="entry name" value="DNA helicase RuvA subunit, C-terminal domain"/>
    <property type="match status" value="1"/>
</dbReference>